<accession>A0A1B6M189</accession>
<feature type="chain" id="PRO_5008587818" description="Cyclase" evidence="2">
    <location>
        <begin position="30"/>
        <end position="286"/>
    </location>
</feature>
<evidence type="ECO:0000256" key="2">
    <source>
        <dbReference type="SAM" id="SignalP"/>
    </source>
</evidence>
<dbReference type="GO" id="GO:0019441">
    <property type="term" value="P:L-tryptophan catabolic process to kynurenine"/>
    <property type="evidence" value="ECO:0007669"/>
    <property type="project" value="InterPro"/>
</dbReference>
<evidence type="ECO:0000256" key="1">
    <source>
        <dbReference type="ARBA" id="ARBA00007865"/>
    </source>
</evidence>
<dbReference type="SUPFAM" id="SSF102198">
    <property type="entry name" value="Putative cyclase"/>
    <property type="match status" value="1"/>
</dbReference>
<dbReference type="Pfam" id="PF04199">
    <property type="entry name" value="Cyclase"/>
    <property type="match status" value="1"/>
</dbReference>
<dbReference type="AlphaFoldDB" id="A0A1B6M189"/>
<dbReference type="PANTHER" id="PTHR31118:SF12">
    <property type="entry name" value="CYCLASE-LIKE PROTEIN 2"/>
    <property type="match status" value="1"/>
</dbReference>
<organism evidence="3">
    <name type="scientific">Graphocephala atropunctata</name>
    <dbReference type="NCBI Taxonomy" id="36148"/>
    <lineage>
        <taxon>Eukaryota</taxon>
        <taxon>Metazoa</taxon>
        <taxon>Ecdysozoa</taxon>
        <taxon>Arthropoda</taxon>
        <taxon>Hexapoda</taxon>
        <taxon>Insecta</taxon>
        <taxon>Pterygota</taxon>
        <taxon>Neoptera</taxon>
        <taxon>Paraneoptera</taxon>
        <taxon>Hemiptera</taxon>
        <taxon>Auchenorrhyncha</taxon>
        <taxon>Membracoidea</taxon>
        <taxon>Cicadellidae</taxon>
        <taxon>Cicadellinae</taxon>
        <taxon>Cicadellini</taxon>
        <taxon>Graphocephala</taxon>
    </lineage>
</organism>
<feature type="non-terminal residue" evidence="3">
    <location>
        <position position="1"/>
    </location>
</feature>
<dbReference type="GO" id="GO:0004061">
    <property type="term" value="F:arylformamidase activity"/>
    <property type="evidence" value="ECO:0007669"/>
    <property type="project" value="InterPro"/>
</dbReference>
<sequence>LFPCPVHFIKATNMKLLCVCLLTIRVSSCMLNDTLDLGYAFDESTVYWPGMSVFNLSDVEYLEDPYVISKNYYAAEHWGTHLDAPYHFNPNGWTVADIPLDKLIVPGVVINKQEAAAMDADAEVTVQDLMDWEETHGDLPEPVAVIIDFGWAKKYPNKTEYFGMVNGNMSDIHFPGVSEEAADWLVMSGKVVGVGVDTPGIDPGVNKQFKAHRLLAAANIYLMENLALEESALPARGFQLIVMPMKITNATGAPLRIVARLNETSFFSTIWSWFISIWVMITSHFK</sequence>
<gene>
    <name evidence="3" type="ORF">g.44959</name>
</gene>
<dbReference type="InterPro" id="IPR007325">
    <property type="entry name" value="KFase/CYL"/>
</dbReference>
<proteinExistence type="inferred from homology"/>
<name>A0A1B6M189_9HEMI</name>
<evidence type="ECO:0000313" key="3">
    <source>
        <dbReference type="EMBL" id="JAT29687.1"/>
    </source>
</evidence>
<feature type="signal peptide" evidence="2">
    <location>
        <begin position="1"/>
        <end position="29"/>
    </location>
</feature>
<evidence type="ECO:0008006" key="4">
    <source>
        <dbReference type="Google" id="ProtNLM"/>
    </source>
</evidence>
<protein>
    <recommendedName>
        <fullName evidence="4">Cyclase</fullName>
    </recommendedName>
</protein>
<dbReference type="EMBL" id="GEBQ01010290">
    <property type="protein sequence ID" value="JAT29687.1"/>
    <property type="molecule type" value="Transcribed_RNA"/>
</dbReference>
<keyword evidence="2" id="KW-0732">Signal</keyword>
<comment type="similarity">
    <text evidence="1">Belongs to the Cyclase 1 superfamily.</text>
</comment>
<dbReference type="InterPro" id="IPR037175">
    <property type="entry name" value="KFase_sf"/>
</dbReference>
<dbReference type="Gene3D" id="3.50.30.50">
    <property type="entry name" value="Putative cyclase"/>
    <property type="match status" value="1"/>
</dbReference>
<reference evidence="3" key="1">
    <citation type="submission" date="2015-11" db="EMBL/GenBank/DDBJ databases">
        <title>De novo transcriptome assembly of four potential Pierce s Disease insect vectors from Arizona vineyards.</title>
        <authorList>
            <person name="Tassone E.E."/>
        </authorList>
    </citation>
    <scope>NUCLEOTIDE SEQUENCE</scope>
</reference>
<dbReference type="PANTHER" id="PTHR31118">
    <property type="entry name" value="CYCLASE-LIKE PROTEIN 2"/>
    <property type="match status" value="1"/>
</dbReference>